<evidence type="ECO:0000256" key="1">
    <source>
        <dbReference type="SAM" id="MobiDB-lite"/>
    </source>
</evidence>
<protein>
    <submittedName>
        <fullName evidence="2">Uncharacterized protein</fullName>
    </submittedName>
</protein>
<dbReference type="AlphaFoldDB" id="A0A380TKH8"/>
<accession>A0A380TKH8</accession>
<sequence>MGDDTGEDDQRDAVADSARGDLFAQPHQEQRAADQGHHNRDTEEQPWRCNCRPQGRLHAFQTDGEAIGLTGRDQHRKVAGILVDLLAARLAFLLQRLQRRHHRGHQLDDDGRRNVRHDVEREDRHALQGAAGKHVEHAENAARLTIENVGDRGRVDPWQRDIRAEAIHNQRTQREPDALLEFRRLGKCPKVQVGGKLLRCRRHETPFGSVFGRGFVGARLALALLLRDRIAPDRHRAARLLDRRNRALGRAGDLDRHLRGQIAPAKQPHTIAPALEQAGRLHRRFINRHRRIDLAGVDRGLQSIEVDLDKVAAKQRLEAALRQAPIERHLAAFEADLAASPGPRPLALVSTPSSLTGPGADPAADPFAWPRRPWIVPDFVQLHP</sequence>
<feature type="compositionally biased region" description="Acidic residues" evidence="1">
    <location>
        <begin position="1"/>
        <end position="10"/>
    </location>
</feature>
<feature type="region of interest" description="Disordered" evidence="1">
    <location>
        <begin position="1"/>
        <end position="49"/>
    </location>
</feature>
<evidence type="ECO:0000313" key="2">
    <source>
        <dbReference type="EMBL" id="SUS08836.1"/>
    </source>
</evidence>
<dbReference type="EMBL" id="UIDG01000646">
    <property type="protein sequence ID" value="SUS08836.1"/>
    <property type="molecule type" value="Genomic_DNA"/>
</dbReference>
<feature type="compositionally biased region" description="Basic and acidic residues" evidence="1">
    <location>
        <begin position="28"/>
        <end position="46"/>
    </location>
</feature>
<gene>
    <name evidence="2" type="ORF">DF3PB_900002</name>
</gene>
<organism evidence="2">
    <name type="scientific">metagenome</name>
    <dbReference type="NCBI Taxonomy" id="256318"/>
    <lineage>
        <taxon>unclassified sequences</taxon>
        <taxon>metagenomes</taxon>
    </lineage>
</organism>
<reference evidence="2" key="1">
    <citation type="submission" date="2018-07" db="EMBL/GenBank/DDBJ databases">
        <authorList>
            <person name="Quirk P.G."/>
            <person name="Krulwich T.A."/>
        </authorList>
    </citation>
    <scope>NUCLEOTIDE SEQUENCE</scope>
</reference>
<name>A0A380TKH8_9ZZZZ</name>
<dbReference type="AntiFam" id="ANF00155">
    <property type="entry name" value="Shadow ORF (opposite secY)"/>
</dbReference>
<proteinExistence type="predicted"/>